<evidence type="ECO:0000313" key="2">
    <source>
        <dbReference type="EMBL" id="MBB6691531.1"/>
    </source>
</evidence>
<dbReference type="Gene3D" id="2.60.40.10">
    <property type="entry name" value="Immunoglobulins"/>
    <property type="match status" value="1"/>
</dbReference>
<evidence type="ECO:0000313" key="3">
    <source>
        <dbReference type="Proteomes" id="UP000553776"/>
    </source>
</evidence>
<name>A0A841U060_9BACL</name>
<keyword evidence="1" id="KW-0732">Signal</keyword>
<comment type="caution">
    <text evidence="2">The sequence shown here is derived from an EMBL/GenBank/DDBJ whole genome shotgun (WGS) entry which is preliminary data.</text>
</comment>
<evidence type="ECO:0000256" key="1">
    <source>
        <dbReference type="SAM" id="SignalP"/>
    </source>
</evidence>
<keyword evidence="2" id="KW-0418">Kinase</keyword>
<keyword evidence="2" id="KW-0808">Transferase</keyword>
<dbReference type="GO" id="GO:0016301">
    <property type="term" value="F:kinase activity"/>
    <property type="evidence" value="ECO:0007669"/>
    <property type="project" value="UniProtKB-KW"/>
</dbReference>
<accession>A0A841U060</accession>
<sequence length="577" mass="66730">MRTDGRVFRRARIAVLFAAVAALLGACSIEEDEGSIAEPANNQSPHLAEATYSAGLKENRIVYDKDKPDSLVNLYITLTEDNKTAEKPMSWAELNRITYTQPEGNPEMSVILQEGDENGPKPGMFGYGEPYPNGKITLRGKSTLRASQKSYKIKLLDNAGRWNDQETINLIKHSFDFSRIRNRLSFDYFKQIPNFTSLRTQFVHLYVKDLSGSGTSDKFEDYGLYEQIEQPNKSFLRTHGLDPYGQLYKASSFEFFRYPEQLKLATDPDYDKAAFESVLEIKGSNDHAKLLEMLDALNDNSRDIDDVLDRYFDRDNFMTWMAVNILMDNMDTHAQNFMLYSPMNSNKWYFLPWDYDGAWGYYEQWPDRPSSRREWMVGLQNYWGSVLQKKVFKNPKNVEALTAKIEELSKIVNADQSRQMIEGYRTVVEPFIRSMPDIQYLGGPVSGYEAELERIIELPEVNKKKYLDSLQKPMAFFLGDPKKTNDGYAFNWDISYDLQGDELHYTFELAKNPLFSNPIVKLNGLSEPTVTVNKPLKGHYFWRVRVTDSRGNEMSAFDQYVDEDDTEYNGVRDFYTQ</sequence>
<feature type="signal peptide" evidence="1">
    <location>
        <begin position="1"/>
        <end position="26"/>
    </location>
</feature>
<keyword evidence="3" id="KW-1185">Reference proteome</keyword>
<dbReference type="EMBL" id="JACJVR010000031">
    <property type="protein sequence ID" value="MBB6691531.1"/>
    <property type="molecule type" value="Genomic_DNA"/>
</dbReference>
<reference evidence="2 3" key="1">
    <citation type="submission" date="2020-08" db="EMBL/GenBank/DDBJ databases">
        <title>Cohnella phylogeny.</title>
        <authorList>
            <person name="Dunlap C."/>
        </authorList>
    </citation>
    <scope>NUCLEOTIDE SEQUENCE [LARGE SCALE GENOMIC DNA]</scope>
    <source>
        <strain evidence="2 3">DSM 25239</strain>
    </source>
</reference>
<organism evidence="2 3">
    <name type="scientific">Cohnella xylanilytica</name>
    <dbReference type="NCBI Taxonomy" id="557555"/>
    <lineage>
        <taxon>Bacteria</taxon>
        <taxon>Bacillati</taxon>
        <taxon>Bacillota</taxon>
        <taxon>Bacilli</taxon>
        <taxon>Bacillales</taxon>
        <taxon>Paenibacillaceae</taxon>
        <taxon>Cohnella</taxon>
    </lineage>
</organism>
<dbReference type="PROSITE" id="PS51257">
    <property type="entry name" value="PROKAR_LIPOPROTEIN"/>
    <property type="match status" value="1"/>
</dbReference>
<dbReference type="InterPro" id="IPR014867">
    <property type="entry name" value="Spore_coat_CotH_CotH2/3/7"/>
</dbReference>
<dbReference type="Pfam" id="PF08757">
    <property type="entry name" value="CotH"/>
    <property type="match status" value="1"/>
</dbReference>
<dbReference type="PANTHER" id="PTHR40050">
    <property type="entry name" value="INNER SPORE COAT PROTEIN H"/>
    <property type="match status" value="1"/>
</dbReference>
<dbReference type="Proteomes" id="UP000553776">
    <property type="component" value="Unassembled WGS sequence"/>
</dbReference>
<dbReference type="RefSeq" id="WP_185135525.1">
    <property type="nucleotide sequence ID" value="NZ_BORM01000011.1"/>
</dbReference>
<gene>
    <name evidence="2" type="ORF">H7B90_08985</name>
</gene>
<dbReference type="InterPro" id="IPR013783">
    <property type="entry name" value="Ig-like_fold"/>
</dbReference>
<dbReference type="PANTHER" id="PTHR40050:SF1">
    <property type="entry name" value="INNER SPORE COAT PROTEIN H"/>
    <property type="match status" value="1"/>
</dbReference>
<proteinExistence type="predicted"/>
<protein>
    <submittedName>
        <fullName evidence="2">CotH kinase family protein</fullName>
    </submittedName>
</protein>
<dbReference type="AlphaFoldDB" id="A0A841U060"/>
<feature type="chain" id="PRO_5038525990" evidence="1">
    <location>
        <begin position="27"/>
        <end position="577"/>
    </location>
</feature>